<dbReference type="CDD" id="cd12873">
    <property type="entry name" value="SPRY_DDX1"/>
    <property type="match status" value="1"/>
</dbReference>
<dbReference type="Pfam" id="PF00622">
    <property type="entry name" value="SPRY"/>
    <property type="match status" value="1"/>
</dbReference>
<organism evidence="9 10">
    <name type="scientific">Dissostichus mawsoni</name>
    <name type="common">Antarctic cod</name>
    <dbReference type="NCBI Taxonomy" id="36200"/>
    <lineage>
        <taxon>Eukaryota</taxon>
        <taxon>Metazoa</taxon>
        <taxon>Chordata</taxon>
        <taxon>Craniata</taxon>
        <taxon>Vertebrata</taxon>
        <taxon>Euteleostomi</taxon>
        <taxon>Actinopterygii</taxon>
        <taxon>Neopterygii</taxon>
        <taxon>Teleostei</taxon>
        <taxon>Neoteleostei</taxon>
        <taxon>Acanthomorphata</taxon>
        <taxon>Eupercaria</taxon>
        <taxon>Perciformes</taxon>
        <taxon>Notothenioidei</taxon>
        <taxon>Nototheniidae</taxon>
        <taxon>Dissostichus</taxon>
    </lineage>
</organism>
<feature type="compositionally biased region" description="Basic and acidic residues" evidence="6">
    <location>
        <begin position="2166"/>
        <end position="2177"/>
    </location>
</feature>
<dbReference type="Gene3D" id="2.60.120.920">
    <property type="match status" value="2"/>
</dbReference>
<dbReference type="EC" id="3.6.4.13" evidence="5"/>
<feature type="domain" description="Helicase ATP-binding" evidence="8">
    <location>
        <begin position="319"/>
        <end position="474"/>
    </location>
</feature>
<dbReference type="Proteomes" id="UP000518266">
    <property type="component" value="Unassembled WGS sequence"/>
</dbReference>
<dbReference type="PROSITE" id="PS50188">
    <property type="entry name" value="B302_SPRY"/>
    <property type="match status" value="1"/>
</dbReference>
<dbReference type="InterPro" id="IPR003877">
    <property type="entry name" value="SPRY_dom"/>
</dbReference>
<comment type="catalytic activity">
    <reaction evidence="5">
        <text>ATP + H2O = ADP + phosphate + H(+)</text>
        <dbReference type="Rhea" id="RHEA:13065"/>
        <dbReference type="ChEBI" id="CHEBI:15377"/>
        <dbReference type="ChEBI" id="CHEBI:15378"/>
        <dbReference type="ChEBI" id="CHEBI:30616"/>
        <dbReference type="ChEBI" id="CHEBI:43474"/>
        <dbReference type="ChEBI" id="CHEBI:456216"/>
        <dbReference type="EC" id="3.6.4.13"/>
    </reaction>
</comment>
<dbReference type="GO" id="GO:0003723">
    <property type="term" value="F:RNA binding"/>
    <property type="evidence" value="ECO:0007669"/>
    <property type="project" value="UniProtKB-UniRule"/>
</dbReference>
<name>A0A7J5YNB8_DISMA</name>
<comment type="similarity">
    <text evidence="5">Belongs to the DEAD box helicase family.</text>
</comment>
<comment type="caution">
    <text evidence="9">The sequence shown here is derived from an EMBL/GenBank/DDBJ whole genome shotgun (WGS) entry which is preliminary data.</text>
</comment>
<dbReference type="InterPro" id="IPR011545">
    <property type="entry name" value="DEAD/DEAH_box_helicase_dom"/>
</dbReference>
<evidence type="ECO:0000256" key="1">
    <source>
        <dbReference type="ARBA" id="ARBA00022722"/>
    </source>
</evidence>
<dbReference type="GO" id="GO:0004518">
    <property type="term" value="F:nuclease activity"/>
    <property type="evidence" value="ECO:0007669"/>
    <property type="project" value="UniProtKB-KW"/>
</dbReference>
<dbReference type="InterPro" id="IPR013320">
    <property type="entry name" value="ConA-like_dom_sf"/>
</dbReference>
<dbReference type="Pfam" id="PF00270">
    <property type="entry name" value="DEAD"/>
    <property type="match status" value="1"/>
</dbReference>
<feature type="region of interest" description="Disordered" evidence="6">
    <location>
        <begin position="2166"/>
        <end position="2195"/>
    </location>
</feature>
<dbReference type="SMART" id="SM00487">
    <property type="entry name" value="DEXDc"/>
    <property type="match status" value="1"/>
</dbReference>
<keyword evidence="4 5" id="KW-0067">ATP-binding</keyword>
<gene>
    <name evidence="9" type="ORF">F7725_019497</name>
</gene>
<dbReference type="InterPro" id="IPR043136">
    <property type="entry name" value="B30.2/SPRY_sf"/>
</dbReference>
<dbReference type="SMART" id="SM00449">
    <property type="entry name" value="SPRY"/>
    <property type="match status" value="1"/>
</dbReference>
<keyword evidence="5" id="KW-0347">Helicase</keyword>
<evidence type="ECO:0000256" key="3">
    <source>
        <dbReference type="ARBA" id="ARBA00022801"/>
    </source>
</evidence>
<dbReference type="GO" id="GO:0005524">
    <property type="term" value="F:ATP binding"/>
    <property type="evidence" value="ECO:0007669"/>
    <property type="project" value="UniProtKB-UniRule"/>
</dbReference>
<keyword evidence="5" id="KW-0694">RNA-binding</keyword>
<evidence type="ECO:0000256" key="6">
    <source>
        <dbReference type="SAM" id="MobiDB-lite"/>
    </source>
</evidence>
<evidence type="ECO:0000313" key="9">
    <source>
        <dbReference type="EMBL" id="KAF3849778.1"/>
    </source>
</evidence>
<comment type="function">
    <text evidence="5">RNA helicase.</text>
</comment>
<evidence type="ECO:0000259" key="8">
    <source>
        <dbReference type="PROSITE" id="PS51192"/>
    </source>
</evidence>
<dbReference type="Gene3D" id="3.40.50.300">
    <property type="entry name" value="P-loop containing nucleotide triphosphate hydrolases"/>
    <property type="match status" value="4"/>
</dbReference>
<dbReference type="SUPFAM" id="SSF52540">
    <property type="entry name" value="P-loop containing nucleoside triphosphate hydrolases"/>
    <property type="match status" value="2"/>
</dbReference>
<dbReference type="OrthoDB" id="8719329at2759"/>
<feature type="region of interest" description="Disordered" evidence="6">
    <location>
        <begin position="2250"/>
        <end position="2271"/>
    </location>
</feature>
<evidence type="ECO:0000256" key="2">
    <source>
        <dbReference type="ARBA" id="ARBA00022741"/>
    </source>
</evidence>
<keyword evidence="3 5" id="KW-0378">Hydrolase</keyword>
<keyword evidence="10" id="KW-1185">Reference proteome</keyword>
<keyword evidence="2 5" id="KW-0547">Nucleotide-binding</keyword>
<dbReference type="InterPro" id="IPR001870">
    <property type="entry name" value="B30.2/SPRY"/>
</dbReference>
<evidence type="ECO:0000256" key="4">
    <source>
        <dbReference type="ARBA" id="ARBA00022840"/>
    </source>
</evidence>
<dbReference type="InterPro" id="IPR027417">
    <property type="entry name" value="P-loop_NTPase"/>
</dbReference>
<evidence type="ECO:0000259" key="7">
    <source>
        <dbReference type="PROSITE" id="PS50188"/>
    </source>
</evidence>
<dbReference type="EMBL" id="JAAKFY010000011">
    <property type="protein sequence ID" value="KAF3849778.1"/>
    <property type="molecule type" value="Genomic_DNA"/>
</dbReference>
<reference evidence="9 10" key="1">
    <citation type="submission" date="2020-03" db="EMBL/GenBank/DDBJ databases">
        <title>Dissostichus mawsoni Genome sequencing and assembly.</title>
        <authorList>
            <person name="Park H."/>
        </authorList>
    </citation>
    <scope>NUCLEOTIDE SEQUENCE [LARGE SCALE GENOMIC DNA]</scope>
    <source>
        <strain evidence="9">DM0001</strain>
        <tissue evidence="9">Muscle</tissue>
    </source>
</reference>
<feature type="domain" description="B30.2/SPRY" evidence="7">
    <location>
        <begin position="66"/>
        <end position="320"/>
    </location>
</feature>
<keyword evidence="1" id="KW-0540">Nuclease</keyword>
<proteinExistence type="inferred from homology"/>
<dbReference type="InterPro" id="IPR014001">
    <property type="entry name" value="Helicase_ATP-bd"/>
</dbReference>
<protein>
    <recommendedName>
        <fullName evidence="5">ATP-dependent RNA helicase</fullName>
        <ecNumber evidence="5">3.6.4.13</ecNumber>
    </recommendedName>
</protein>
<sequence>MIQGLFAGPLKELHRAEHVNIRISYIRCSNNGSVFGLPTDIQAESIPLILGGGDVLMATETGSGKTGIVYETLKDEQEGKTAELPSRLEEQVRPPLIWIVFLFAVSIGPDGLYCQSREFKEWHGCRSTKGVTKGKYYYEVTCHDQGLCRIGWSTSQAALDLEHKMDQAIIFCRTKIDCDNMEQYFIQQGGGPDSKSHQLSCVCLHGDRKPNERKTNLERFKLPEELTSTEFRTDKYGFGFGGTGKKSNNKQFDSYGEEFTMHYTIGCYLDVDKGQMSFSKNGNDLGVAFEIPQQLRSQPFFASCVLKNAELKFNFGGEDFKNAPKSGFVAMDQAPEGHAVKSTQAGSAKVSQVKATSNSPKALIIEPSKELAEQTLNNVIQCAKYVDIVVGTPGRLDDLISTGKLSLSQVRFLVLDECDGLLSAGYTDFINRIHNQIPQVTSDGKTLQVIVCSATLHSFDVKKLSERIMHFPTWVDLKGEDSVPESVHHVLVPVNPKNDRLWERLGKNHVRYLLTSRQSLFHLFFEEEMQQKLVVIVYETLKDEQEGKTDRASIKTGTRKYYYEVTCHDQGLWVVHQSGSPGLGYAPLMLYKILSNDLGVAFEIPQPLRSQPFFASCVLKNAELKFNFGGEDFKNAPKSEFVAMDQAPEGHAVKSTQAGSAKVSQLKATSNSPKALIIEPSKELAEQTLNNLWSEAIKLLKGKYTVRAIKEHKMDQAIIFCRTKIDCDNMEQYFIQQGGGPDSKSHQLSCVCLHGDRKPNELINVTLPDKKQNYVHRIGRVGRSERMGLAISLVAMEKEKVWYHVCANRGRGCYNTRLKEDGGCAIWYKEKELLSDIEEHLKCTVTQCEPDIKVPLDDFDGKVVTTRVTWMLWHQRSWNWLTSRGKPNLPSSTWDTCQTSFSELSEHAPTSTKTDDHIGSRHSVWARTLGRAFIQDECLTRKRKHTRQRRAVGEFTADGKQGQLLYEEQTKKMDANKVWQWRIICVDKYSRHPEPFHCSNRIGLDFNVASNNHQKLDIGLVTNGVILEVCDFAKTVNKSKRHFFTNILENNFDLDLENDQQRIDFTSRIMHKVKNLIRKPPKDKNEVFTLFDTPCNPECSSSNEPNMASTKHKTESILVEMDDTDDWEHEDELQCSQATSKDCIKAESLLEVMDRAQSDDSDYEDELKFSEAQSAEKQKDDDVSKLFPFCEKIGLNLDFGSKQSLEPGLLTKGIMLELIHFTRILTASYSPIVLDVLEHNFELDLKSQQEKIELAVFIPTNPFKRHRETALSDMEAPQYQFKEVTKRRQSDLKSKQAIKRCKRDMETNTLSYHTHLYSSRTAEGDHCHTCPVGKSDSDSGKKCDMEQEVMGTERNCSYPLGSSQLILDKATDSGNVCKQNQSQNSKSSLGYDIPRKPESNCLHVPFLNTNYIVSTLPTDNLNVIPPLASQHNEGGHCGVEEKCQTPINVPNKSTWNKKKWKQSTTCGSCVLTVPLYNSRKFALEFNVGFSAKKNISVDNLRDNHLLEVAKFAIAMNSSKQDFIMEILEHNFDFGLQTNIFTLEIMNRVRELENCEDAIKFSNEVFELRGRPGMGNVKPQLGNILKIEECEFSPLLPPHSQANTSEHISQKSLDLYPFCQEIGLKLNVYNPQQIEKLDIDKLSNGSMTEVTNFAEKLCGKFAQICLDILRHNFCFDFQSGDSDLAGDILARIPFIVDKQNLSNCAIHITGKDTTKDSTTMVKLDCQRNPHLDACSDGSSQSVEIVRPVGRSTDFVQQDELNLKLWKCRANHIKQILSVPHEEHCPLYSFSRCQKLGIDFNVGSGIKQNLDPKLLTNGIMVEINTFAAAMLSAQKHFITEILEYNLNLDLKNELYRSAFTQQVWTKVMQMNVKTHFKVRLMNTLFELPDLMCLPNPSKYCPKCFQERSHKLGQNDFDPSHIHHPRTHTMAGAVSDDANYTGQKTVRDRSSTFYGREETIMDNYRCCQKNGFMLFIDEHQPKSKNDRPVLTCGIMNEVARFTKKLCGTKVSIIKDVLEHNFNIGMQGRHFSPTMYFQRMTPDWFNEVYVFYKPKTTHKKRKLALRTKKTRAKNYTRPLGQSDLDSDEMTDSENLGIQNHLKKTNGCFLSSDIPGQLESSCLGHPVPSLTSDDISSSLPNVNSNVNKPFANQPNEGGRCGFDQLAQTSRNEMDKGDMKQQEMETENSNLNPPFADQPIEGGRCGVEELTQTSRNEPKKGDMKQEEMETENSNLNQSFADQPIEGGRCGVEELTQTSRNEPKKGDMKQEKWKQRTQTLTHPLQINQLKEGIMEFKCKHKLQEIHKTNVT</sequence>
<accession>A0A7J5YNB8</accession>
<dbReference type="GO" id="GO:0016787">
    <property type="term" value="F:hydrolase activity"/>
    <property type="evidence" value="ECO:0007669"/>
    <property type="project" value="UniProtKB-KW"/>
</dbReference>
<dbReference type="PANTHER" id="PTHR24031">
    <property type="entry name" value="RNA HELICASE"/>
    <property type="match status" value="1"/>
</dbReference>
<dbReference type="GO" id="GO:0003724">
    <property type="term" value="F:RNA helicase activity"/>
    <property type="evidence" value="ECO:0007669"/>
    <property type="project" value="UniProtKB-EC"/>
</dbReference>
<dbReference type="SUPFAM" id="SSF49899">
    <property type="entry name" value="Concanavalin A-like lectins/glucanases"/>
    <property type="match status" value="2"/>
</dbReference>
<evidence type="ECO:0000256" key="5">
    <source>
        <dbReference type="RuleBase" id="RU365068"/>
    </source>
</evidence>
<evidence type="ECO:0000313" key="10">
    <source>
        <dbReference type="Proteomes" id="UP000518266"/>
    </source>
</evidence>
<dbReference type="PROSITE" id="PS51192">
    <property type="entry name" value="HELICASE_ATP_BIND_1"/>
    <property type="match status" value="1"/>
</dbReference>
<comment type="domain">
    <text evidence="5">The helicase domain is involved in the stimulation of RELA transcriptional activity.</text>
</comment>
<feature type="compositionally biased region" description="Basic and acidic residues" evidence="6">
    <location>
        <begin position="2254"/>
        <end position="2267"/>
    </location>
</feature>